<name>A0AAT9FHX5_9BACT</name>
<protein>
    <recommendedName>
        <fullName evidence="1">Rhodanese domain-containing protein</fullName>
    </recommendedName>
</protein>
<gene>
    <name evidence="2" type="ORF">NT6N_05880</name>
</gene>
<evidence type="ECO:0000313" key="2">
    <source>
        <dbReference type="EMBL" id="BDS05548.1"/>
    </source>
</evidence>
<dbReference type="InterPro" id="IPR001763">
    <property type="entry name" value="Rhodanese-like_dom"/>
</dbReference>
<reference evidence="2" key="1">
    <citation type="submission" date="2024-07" db="EMBL/GenBank/DDBJ databases">
        <title>Complete genome sequence of Verrucomicrobiaceae bacterium NT6N.</title>
        <authorList>
            <person name="Huang C."/>
            <person name="Takami H."/>
            <person name="Hamasaki K."/>
        </authorList>
    </citation>
    <scope>NUCLEOTIDE SEQUENCE</scope>
    <source>
        <strain evidence="2">NT6N</strain>
    </source>
</reference>
<proteinExistence type="predicted"/>
<sequence length="47" mass="5039">MKAAVAAKKLGYTNIKHMKAGISGWKAAKADVEKGKHDHGDGKEHSH</sequence>
<evidence type="ECO:0000259" key="1">
    <source>
        <dbReference type="PROSITE" id="PS50206"/>
    </source>
</evidence>
<accession>A0AAT9FHX5</accession>
<dbReference type="KEGG" id="osu:NT6N_05880"/>
<dbReference type="SUPFAM" id="SSF52821">
    <property type="entry name" value="Rhodanese/Cell cycle control phosphatase"/>
    <property type="match status" value="1"/>
</dbReference>
<organism evidence="2">
    <name type="scientific">Oceaniferula spumae</name>
    <dbReference type="NCBI Taxonomy" id="2979115"/>
    <lineage>
        <taxon>Bacteria</taxon>
        <taxon>Pseudomonadati</taxon>
        <taxon>Verrucomicrobiota</taxon>
        <taxon>Verrucomicrobiia</taxon>
        <taxon>Verrucomicrobiales</taxon>
        <taxon>Verrucomicrobiaceae</taxon>
        <taxon>Oceaniferula</taxon>
    </lineage>
</organism>
<dbReference type="EMBL" id="AP026866">
    <property type="protein sequence ID" value="BDS05548.1"/>
    <property type="molecule type" value="Genomic_DNA"/>
</dbReference>
<dbReference type="InterPro" id="IPR036873">
    <property type="entry name" value="Rhodanese-like_dom_sf"/>
</dbReference>
<dbReference type="AlphaFoldDB" id="A0AAT9FHX5"/>
<dbReference type="Gene3D" id="3.40.250.10">
    <property type="entry name" value="Rhodanese-like domain"/>
    <property type="match status" value="1"/>
</dbReference>
<feature type="domain" description="Rhodanese" evidence="1">
    <location>
        <begin position="2"/>
        <end position="34"/>
    </location>
</feature>
<dbReference type="PROSITE" id="PS50206">
    <property type="entry name" value="RHODANESE_3"/>
    <property type="match status" value="1"/>
</dbReference>